<sequence length="297" mass="32740">MRVGLIGLGRMGYALALNMLDYKISVVAFDRSPDKIDTLVTEGGEGVYSVKELVSKLEGPRVVLLMVPAGEPVDAMIEELTPLLEKDDTIIDGGNSFYKDSQRRFEILKKKGIHYLDQGTSGGISGARNGACLMVGGEKKIFERYEKLFKAVATKDGYGYMGSSGAGHFVKMVHNGIEYCVLEAFGEGFETLSKEKFDLDYEKISKVWSNGSVIRSWISELAQEAFEKDPQLSKWSGKISGGETGIWSLQVAQDLGVDFKLLAYSLQKRKDSMKNPSFGTKVVAALRYGFGQHEDPK</sequence>
<evidence type="ECO:0000259" key="5">
    <source>
        <dbReference type="Pfam" id="PF03446"/>
    </source>
</evidence>
<feature type="domain" description="6-phosphogluconate dehydrogenase C-terminal" evidence="4">
    <location>
        <begin position="167"/>
        <end position="194"/>
    </location>
</feature>
<keyword evidence="3" id="KW-0311">Gluconate utilization</keyword>
<dbReference type="PANTHER" id="PTHR11811">
    <property type="entry name" value="6-PHOSPHOGLUCONATE DEHYDROGENASE"/>
    <property type="match status" value="1"/>
</dbReference>
<keyword evidence="2" id="KW-0560">Oxidoreductase</keyword>
<dbReference type="InterPro" id="IPR036291">
    <property type="entry name" value="NAD(P)-bd_dom_sf"/>
</dbReference>
<accession>A0A382GDQ6</accession>
<dbReference type="GO" id="GO:0006098">
    <property type="term" value="P:pentose-phosphate shunt"/>
    <property type="evidence" value="ECO:0007669"/>
    <property type="project" value="InterPro"/>
</dbReference>
<comment type="similarity">
    <text evidence="1">Belongs to the 6-phosphogluconate dehydrogenase family.</text>
</comment>
<dbReference type="GO" id="GO:0050661">
    <property type="term" value="F:NADP binding"/>
    <property type="evidence" value="ECO:0007669"/>
    <property type="project" value="InterPro"/>
</dbReference>
<dbReference type="InterPro" id="IPR006183">
    <property type="entry name" value="Pgluconate_DH"/>
</dbReference>
<dbReference type="Gene3D" id="3.40.50.720">
    <property type="entry name" value="NAD(P)-binding Rossmann-like Domain"/>
    <property type="match status" value="1"/>
</dbReference>
<evidence type="ECO:0008006" key="7">
    <source>
        <dbReference type="Google" id="ProtNLM"/>
    </source>
</evidence>
<dbReference type="EMBL" id="UINC01054966">
    <property type="protein sequence ID" value="SVB73318.1"/>
    <property type="molecule type" value="Genomic_DNA"/>
</dbReference>
<proteinExistence type="inferred from homology"/>
<dbReference type="InterPro" id="IPR013328">
    <property type="entry name" value="6PGD_dom2"/>
</dbReference>
<dbReference type="SUPFAM" id="SSF48179">
    <property type="entry name" value="6-phosphogluconate dehydrogenase C-terminal domain-like"/>
    <property type="match status" value="1"/>
</dbReference>
<reference evidence="6" key="1">
    <citation type="submission" date="2018-05" db="EMBL/GenBank/DDBJ databases">
        <authorList>
            <person name="Lanie J.A."/>
            <person name="Ng W.-L."/>
            <person name="Kazmierczak K.M."/>
            <person name="Andrzejewski T.M."/>
            <person name="Davidsen T.M."/>
            <person name="Wayne K.J."/>
            <person name="Tettelin H."/>
            <person name="Glass J.I."/>
            <person name="Rusch D."/>
            <person name="Podicherti R."/>
            <person name="Tsui H.-C.T."/>
            <person name="Winkler M.E."/>
        </authorList>
    </citation>
    <scope>NUCLEOTIDE SEQUENCE</scope>
</reference>
<evidence type="ECO:0000256" key="3">
    <source>
        <dbReference type="ARBA" id="ARBA00023064"/>
    </source>
</evidence>
<protein>
    <recommendedName>
        <fullName evidence="7">6-phosphogluconate dehydrogenase C-terminal domain-containing protein</fullName>
    </recommendedName>
</protein>
<evidence type="ECO:0000259" key="4">
    <source>
        <dbReference type="Pfam" id="PF00393"/>
    </source>
</evidence>
<dbReference type="NCBIfam" id="TIGR00872">
    <property type="entry name" value="gnd_rel"/>
    <property type="match status" value="1"/>
</dbReference>
<dbReference type="SUPFAM" id="SSF51735">
    <property type="entry name" value="NAD(P)-binding Rossmann-fold domains"/>
    <property type="match status" value="1"/>
</dbReference>
<dbReference type="InterPro" id="IPR006115">
    <property type="entry name" value="6PGDH_NADP-bd"/>
</dbReference>
<dbReference type="NCBIfam" id="NF007161">
    <property type="entry name" value="PRK09599.1"/>
    <property type="match status" value="1"/>
</dbReference>
<dbReference type="InterPro" id="IPR004849">
    <property type="entry name" value="6DGDH_YqeC"/>
</dbReference>
<dbReference type="InterPro" id="IPR006114">
    <property type="entry name" value="6PGDH_C"/>
</dbReference>
<gene>
    <name evidence="6" type="ORF">METZ01_LOCUS226172</name>
</gene>
<dbReference type="InterPro" id="IPR008927">
    <property type="entry name" value="6-PGluconate_DH-like_C_sf"/>
</dbReference>
<evidence type="ECO:0000256" key="1">
    <source>
        <dbReference type="ARBA" id="ARBA00008419"/>
    </source>
</evidence>
<dbReference type="GO" id="GO:0004616">
    <property type="term" value="F:phosphogluconate dehydrogenase (decarboxylating) activity"/>
    <property type="evidence" value="ECO:0007669"/>
    <property type="project" value="InterPro"/>
</dbReference>
<dbReference type="Pfam" id="PF00393">
    <property type="entry name" value="6PGD"/>
    <property type="match status" value="1"/>
</dbReference>
<dbReference type="GO" id="GO:0019521">
    <property type="term" value="P:D-gluconate metabolic process"/>
    <property type="evidence" value="ECO:0007669"/>
    <property type="project" value="UniProtKB-KW"/>
</dbReference>
<evidence type="ECO:0000313" key="6">
    <source>
        <dbReference type="EMBL" id="SVB73318.1"/>
    </source>
</evidence>
<dbReference type="Pfam" id="PF03446">
    <property type="entry name" value="NAD_binding_2"/>
    <property type="match status" value="1"/>
</dbReference>
<feature type="domain" description="6-phosphogluconate dehydrogenase NADP-binding" evidence="5">
    <location>
        <begin position="2"/>
        <end position="155"/>
    </location>
</feature>
<dbReference type="PRINTS" id="PR00076">
    <property type="entry name" value="6PGDHDRGNASE"/>
</dbReference>
<evidence type="ECO:0000256" key="2">
    <source>
        <dbReference type="ARBA" id="ARBA00023002"/>
    </source>
</evidence>
<organism evidence="6">
    <name type="scientific">marine metagenome</name>
    <dbReference type="NCBI Taxonomy" id="408172"/>
    <lineage>
        <taxon>unclassified sequences</taxon>
        <taxon>metagenomes</taxon>
        <taxon>ecological metagenomes</taxon>
    </lineage>
</organism>
<dbReference type="AlphaFoldDB" id="A0A382GDQ6"/>
<dbReference type="Gene3D" id="1.10.1040.10">
    <property type="entry name" value="N-(1-d-carboxylethyl)-l-norvaline Dehydrogenase, domain 2"/>
    <property type="match status" value="1"/>
</dbReference>
<name>A0A382GDQ6_9ZZZZ</name>